<proteinExistence type="predicted"/>
<dbReference type="Proteomes" id="UP001392318">
    <property type="component" value="Unassembled WGS sequence"/>
</dbReference>
<dbReference type="EMBL" id="JAYMRU010000054">
    <property type="protein sequence ID" value="MEM5406029.1"/>
    <property type="molecule type" value="Genomic_DNA"/>
</dbReference>
<sequence>MPFSMPDAAVGAVGASIVAATVSLIGLTVTKEQKVSDLRQAWIDALRAELSELLEHAHAIHGAASAQYQTRQELSSNVKEHFAGINRVAASIELRLNPNEAAAKTILACLRELEALISSDSPIDFKAMAAIERRLVSASQPFLKDEWERVKRGEPTYRIAKHASWLGLVVLFCALLYSGWSSPPMHAAHTSVNQGK</sequence>
<accession>A0ACC6RWA0</accession>
<reference evidence="1" key="1">
    <citation type="submission" date="2024-01" db="EMBL/GenBank/DDBJ databases">
        <title>The diversity of rhizobia nodulating Mimosa spp. in eleven states of Brazil covering several biomes is determined by host plant, location, and edaphic factors.</title>
        <authorList>
            <person name="Rouws L."/>
            <person name="Barauna A."/>
            <person name="Beukes C."/>
            <person name="De Faria S.M."/>
            <person name="Gross E."/>
            <person name="Dos Reis Junior F.B."/>
            <person name="Simon M."/>
            <person name="Maluk M."/>
            <person name="Odee D.W."/>
            <person name="Kenicer G."/>
            <person name="Young J.P.W."/>
            <person name="Reis V.M."/>
            <person name="Zilli J."/>
            <person name="James E.K."/>
        </authorList>
    </citation>
    <scope>NUCLEOTIDE SEQUENCE</scope>
    <source>
        <strain evidence="1">JPY452</strain>
    </source>
</reference>
<organism evidence="1 2">
    <name type="scientific">Paraburkholderia unamae</name>
    <dbReference type="NCBI Taxonomy" id="219649"/>
    <lineage>
        <taxon>Bacteria</taxon>
        <taxon>Pseudomonadati</taxon>
        <taxon>Pseudomonadota</taxon>
        <taxon>Betaproteobacteria</taxon>
        <taxon>Burkholderiales</taxon>
        <taxon>Burkholderiaceae</taxon>
        <taxon>Paraburkholderia</taxon>
    </lineage>
</organism>
<evidence type="ECO:0000313" key="2">
    <source>
        <dbReference type="Proteomes" id="UP001392318"/>
    </source>
</evidence>
<gene>
    <name evidence="1" type="ORF">VSR83_39570</name>
</gene>
<evidence type="ECO:0000313" key="1">
    <source>
        <dbReference type="EMBL" id="MEM5406029.1"/>
    </source>
</evidence>
<name>A0ACC6RWA0_9BURK</name>
<comment type="caution">
    <text evidence="1">The sequence shown here is derived from an EMBL/GenBank/DDBJ whole genome shotgun (WGS) entry which is preliminary data.</text>
</comment>
<keyword evidence="2" id="KW-1185">Reference proteome</keyword>
<protein>
    <submittedName>
        <fullName evidence="1">Uncharacterized protein</fullName>
    </submittedName>
</protein>